<proteinExistence type="predicted"/>
<reference evidence="1" key="1">
    <citation type="submission" date="2021-05" db="EMBL/GenBank/DDBJ databases">
        <authorList>
            <person name="Pietrasiak N."/>
            <person name="Ward R."/>
            <person name="Stajich J.E."/>
            <person name="Kurbessoian T."/>
        </authorList>
    </citation>
    <scope>NUCLEOTIDE SEQUENCE</scope>
    <source>
        <strain evidence="1">GSE-TBD4-15B</strain>
    </source>
</reference>
<comment type="caution">
    <text evidence="1">The sequence shown here is derived from an EMBL/GenBank/DDBJ whole genome shotgun (WGS) entry which is preliminary data.</text>
</comment>
<protein>
    <submittedName>
        <fullName evidence="1">Uncharacterized protein</fullName>
    </submittedName>
</protein>
<organism evidence="1 2">
    <name type="scientific">Pegethrix bostrychoides GSE-TBD4-15B</name>
    <dbReference type="NCBI Taxonomy" id="2839662"/>
    <lineage>
        <taxon>Bacteria</taxon>
        <taxon>Bacillati</taxon>
        <taxon>Cyanobacteriota</taxon>
        <taxon>Cyanophyceae</taxon>
        <taxon>Oculatellales</taxon>
        <taxon>Oculatellaceae</taxon>
        <taxon>Pegethrix</taxon>
    </lineage>
</organism>
<name>A0A951P781_9CYAN</name>
<dbReference type="Proteomes" id="UP000707356">
    <property type="component" value="Unassembled WGS sequence"/>
</dbReference>
<dbReference type="AlphaFoldDB" id="A0A951P781"/>
<sequence>MVTNQTQVEERQRLAAMDFQNKGRFNFDAWAVAVRQQMLASLKKRESKRSNWD</sequence>
<reference evidence="1" key="2">
    <citation type="journal article" date="2022" name="Microbiol. Resour. Announc.">
        <title>Metagenome Sequencing to Explore Phylogenomics of Terrestrial Cyanobacteria.</title>
        <authorList>
            <person name="Ward R.D."/>
            <person name="Stajich J.E."/>
            <person name="Johansen J.R."/>
            <person name="Huntemann M."/>
            <person name="Clum A."/>
            <person name="Foster B."/>
            <person name="Foster B."/>
            <person name="Roux S."/>
            <person name="Palaniappan K."/>
            <person name="Varghese N."/>
            <person name="Mukherjee S."/>
            <person name="Reddy T.B.K."/>
            <person name="Daum C."/>
            <person name="Copeland A."/>
            <person name="Chen I.A."/>
            <person name="Ivanova N.N."/>
            <person name="Kyrpides N.C."/>
            <person name="Shapiro N."/>
            <person name="Eloe-Fadrosh E.A."/>
            <person name="Pietrasiak N."/>
        </authorList>
    </citation>
    <scope>NUCLEOTIDE SEQUENCE</scope>
    <source>
        <strain evidence="1">GSE-TBD4-15B</strain>
    </source>
</reference>
<accession>A0A951P781</accession>
<evidence type="ECO:0000313" key="2">
    <source>
        <dbReference type="Proteomes" id="UP000707356"/>
    </source>
</evidence>
<dbReference type="EMBL" id="JAHHHV010000012">
    <property type="protein sequence ID" value="MBW4464421.1"/>
    <property type="molecule type" value="Genomic_DNA"/>
</dbReference>
<evidence type="ECO:0000313" key="1">
    <source>
        <dbReference type="EMBL" id="MBW4464421.1"/>
    </source>
</evidence>
<gene>
    <name evidence="1" type="ORF">KME07_03140</name>
</gene>